<reference evidence="1 2" key="1">
    <citation type="submission" date="2019-02" db="EMBL/GenBank/DDBJ databases">
        <title>Deep-cultivation of Planctomycetes and their phenomic and genomic characterization uncovers novel biology.</title>
        <authorList>
            <person name="Wiegand S."/>
            <person name="Jogler M."/>
            <person name="Boedeker C."/>
            <person name="Pinto D."/>
            <person name="Vollmers J."/>
            <person name="Rivas-Marin E."/>
            <person name="Kohn T."/>
            <person name="Peeters S.H."/>
            <person name="Heuer A."/>
            <person name="Rast P."/>
            <person name="Oberbeckmann S."/>
            <person name="Bunk B."/>
            <person name="Jeske O."/>
            <person name="Meyerdierks A."/>
            <person name="Storesund J.E."/>
            <person name="Kallscheuer N."/>
            <person name="Luecker S."/>
            <person name="Lage O.M."/>
            <person name="Pohl T."/>
            <person name="Merkel B.J."/>
            <person name="Hornburger P."/>
            <person name="Mueller R.-W."/>
            <person name="Bruemmer F."/>
            <person name="Labrenz M."/>
            <person name="Spormann A.M."/>
            <person name="Op den Camp H."/>
            <person name="Overmann J."/>
            <person name="Amann R."/>
            <person name="Jetten M.S.M."/>
            <person name="Mascher T."/>
            <person name="Medema M.H."/>
            <person name="Devos D.P."/>
            <person name="Kaster A.-K."/>
            <person name="Ovreas L."/>
            <person name="Rohde M."/>
            <person name="Galperin M.Y."/>
            <person name="Jogler C."/>
        </authorList>
    </citation>
    <scope>NUCLEOTIDE SEQUENCE [LARGE SCALE GENOMIC DNA]</scope>
    <source>
        <strain evidence="1 2">Mal52</strain>
    </source>
</reference>
<gene>
    <name evidence="1" type="ORF">Mal52_12250</name>
</gene>
<protein>
    <submittedName>
        <fullName evidence="1">Uncharacterized protein</fullName>
    </submittedName>
</protein>
<dbReference type="InterPro" id="IPR036873">
    <property type="entry name" value="Rhodanese-like_dom_sf"/>
</dbReference>
<organism evidence="1 2">
    <name type="scientific">Symmachiella dynata</name>
    <dbReference type="NCBI Taxonomy" id="2527995"/>
    <lineage>
        <taxon>Bacteria</taxon>
        <taxon>Pseudomonadati</taxon>
        <taxon>Planctomycetota</taxon>
        <taxon>Planctomycetia</taxon>
        <taxon>Planctomycetales</taxon>
        <taxon>Planctomycetaceae</taxon>
        <taxon>Symmachiella</taxon>
    </lineage>
</organism>
<name>A0A517ZJX2_9PLAN</name>
<evidence type="ECO:0000313" key="2">
    <source>
        <dbReference type="Proteomes" id="UP000319383"/>
    </source>
</evidence>
<dbReference type="RefSeq" id="WP_197533733.1">
    <property type="nucleotide sequence ID" value="NZ_CP036270.1"/>
</dbReference>
<accession>A0A517ZJX2</accession>
<proteinExistence type="predicted"/>
<dbReference type="Gene3D" id="3.40.250.10">
    <property type="entry name" value="Rhodanese-like domain"/>
    <property type="match status" value="1"/>
</dbReference>
<dbReference type="EMBL" id="CP036276">
    <property type="protein sequence ID" value="QDU42758.1"/>
    <property type="molecule type" value="Genomic_DNA"/>
</dbReference>
<dbReference type="KEGG" id="sdyn:Mal52_12250"/>
<dbReference type="SUPFAM" id="SSF52821">
    <property type="entry name" value="Rhodanese/Cell cycle control phosphatase"/>
    <property type="match status" value="1"/>
</dbReference>
<sequence length="50" mass="5479">MSQLQTISVGQLAERDGQGNVDIIDVRTSLEFREVRAVVARNIPLDSLAP</sequence>
<evidence type="ECO:0000313" key="1">
    <source>
        <dbReference type="EMBL" id="QDU42758.1"/>
    </source>
</evidence>
<keyword evidence="2" id="KW-1185">Reference proteome</keyword>
<dbReference type="Proteomes" id="UP000319383">
    <property type="component" value="Chromosome"/>
</dbReference>
<dbReference type="AlphaFoldDB" id="A0A517ZJX2"/>